<dbReference type="RefSeq" id="WP_170127313.1">
    <property type="nucleotide sequence ID" value="NZ_PVZF01000008.1"/>
</dbReference>
<keyword evidence="6" id="KW-1185">Reference proteome</keyword>
<dbReference type="Gene3D" id="1.10.10.60">
    <property type="entry name" value="Homeodomain-like"/>
    <property type="match status" value="1"/>
</dbReference>
<dbReference type="SUPFAM" id="SSF46689">
    <property type="entry name" value="Homeodomain-like"/>
    <property type="match status" value="2"/>
</dbReference>
<feature type="domain" description="HTH araC/xylS-type" evidence="4">
    <location>
        <begin position="194"/>
        <end position="292"/>
    </location>
</feature>
<dbReference type="InterPro" id="IPR009057">
    <property type="entry name" value="Homeodomain-like_sf"/>
</dbReference>
<dbReference type="InterPro" id="IPR032783">
    <property type="entry name" value="AraC_lig"/>
</dbReference>
<dbReference type="Proteomes" id="UP000238083">
    <property type="component" value="Unassembled WGS sequence"/>
</dbReference>
<evidence type="ECO:0000313" key="6">
    <source>
        <dbReference type="Proteomes" id="UP000238083"/>
    </source>
</evidence>
<evidence type="ECO:0000259" key="4">
    <source>
        <dbReference type="PROSITE" id="PS01124"/>
    </source>
</evidence>
<evidence type="ECO:0000256" key="3">
    <source>
        <dbReference type="ARBA" id="ARBA00023163"/>
    </source>
</evidence>
<comment type="caution">
    <text evidence="5">The sequence shown here is derived from an EMBL/GenBank/DDBJ whole genome shotgun (WGS) entry which is preliminary data.</text>
</comment>
<organism evidence="5 6">
    <name type="scientific">Kineococcus rhizosphaerae</name>
    <dbReference type="NCBI Taxonomy" id="559628"/>
    <lineage>
        <taxon>Bacteria</taxon>
        <taxon>Bacillati</taxon>
        <taxon>Actinomycetota</taxon>
        <taxon>Actinomycetes</taxon>
        <taxon>Kineosporiales</taxon>
        <taxon>Kineosporiaceae</taxon>
        <taxon>Kineococcus</taxon>
    </lineage>
</organism>
<evidence type="ECO:0000313" key="5">
    <source>
        <dbReference type="EMBL" id="PRY13538.1"/>
    </source>
</evidence>
<dbReference type="PROSITE" id="PS01124">
    <property type="entry name" value="HTH_ARAC_FAMILY_2"/>
    <property type="match status" value="1"/>
</dbReference>
<dbReference type="PROSITE" id="PS00041">
    <property type="entry name" value="HTH_ARAC_FAMILY_1"/>
    <property type="match status" value="1"/>
</dbReference>
<dbReference type="Pfam" id="PF12852">
    <property type="entry name" value="Cupin_6"/>
    <property type="match status" value="1"/>
</dbReference>
<keyword evidence="2 5" id="KW-0238">DNA-binding</keyword>
<keyword evidence="1" id="KW-0805">Transcription regulation</keyword>
<dbReference type="PANTHER" id="PTHR46796:SF13">
    <property type="entry name" value="HTH-TYPE TRANSCRIPTIONAL ACTIVATOR RHAS"/>
    <property type="match status" value="1"/>
</dbReference>
<proteinExistence type="predicted"/>
<dbReference type="Pfam" id="PF12833">
    <property type="entry name" value="HTH_18"/>
    <property type="match status" value="1"/>
</dbReference>
<accession>A0A2T0R1V0</accession>
<dbReference type="InterPro" id="IPR018060">
    <property type="entry name" value="HTH_AraC"/>
</dbReference>
<reference evidence="5 6" key="1">
    <citation type="submission" date="2018-03" db="EMBL/GenBank/DDBJ databases">
        <title>Genomic Encyclopedia of Archaeal and Bacterial Type Strains, Phase II (KMG-II): from individual species to whole genera.</title>
        <authorList>
            <person name="Goeker M."/>
        </authorList>
    </citation>
    <scope>NUCLEOTIDE SEQUENCE [LARGE SCALE GENOMIC DNA]</scope>
    <source>
        <strain evidence="5 6">DSM 19711</strain>
    </source>
</reference>
<dbReference type="GO" id="GO:0043565">
    <property type="term" value="F:sequence-specific DNA binding"/>
    <property type="evidence" value="ECO:0007669"/>
    <property type="project" value="InterPro"/>
</dbReference>
<dbReference type="SMART" id="SM00342">
    <property type="entry name" value="HTH_ARAC"/>
    <property type="match status" value="1"/>
</dbReference>
<evidence type="ECO:0000256" key="2">
    <source>
        <dbReference type="ARBA" id="ARBA00023125"/>
    </source>
</evidence>
<dbReference type="InterPro" id="IPR050204">
    <property type="entry name" value="AraC_XylS_family_regulators"/>
</dbReference>
<keyword evidence="3" id="KW-0804">Transcription</keyword>
<dbReference type="EMBL" id="PVZF01000008">
    <property type="protein sequence ID" value="PRY13538.1"/>
    <property type="molecule type" value="Genomic_DNA"/>
</dbReference>
<sequence>MLSDLLGATARSDVTLSYLAEPWGLRFATRSALTVHVVVRGAVRAGDGLLAAGDVLLVRGEHTITDPSGSTPGAVVEGTGRVRAAGEGPGAAGDRWRLRQPRSYGDGLSARTLVVHATYPAPDVVGRRALAGFPASVRGAVPAPLRDLLVAEAVREGPVQRAVLDRLVDLVVVTVVRDRGGPGLSGALGDPVVGPALDLLHADPAHRWTVAELAARVGVSRAALARRFAALTGSGPIGYLSEHRLDLAADLVRGGDRTLNSVARAVGYSDGFALSAAYRRRFGRPPSADRGRDSERGSETAW</sequence>
<gene>
    <name evidence="5" type="ORF">CLV37_108208</name>
</gene>
<protein>
    <submittedName>
        <fullName evidence="5">AraC-like DNA-binding protein</fullName>
    </submittedName>
</protein>
<dbReference type="GO" id="GO:0003700">
    <property type="term" value="F:DNA-binding transcription factor activity"/>
    <property type="evidence" value="ECO:0007669"/>
    <property type="project" value="InterPro"/>
</dbReference>
<evidence type="ECO:0000256" key="1">
    <source>
        <dbReference type="ARBA" id="ARBA00023015"/>
    </source>
</evidence>
<name>A0A2T0R1V0_9ACTN</name>
<dbReference type="InterPro" id="IPR018062">
    <property type="entry name" value="HTH_AraC-typ_CS"/>
</dbReference>
<dbReference type="AlphaFoldDB" id="A0A2T0R1V0"/>
<dbReference type="PANTHER" id="PTHR46796">
    <property type="entry name" value="HTH-TYPE TRANSCRIPTIONAL ACTIVATOR RHAS-RELATED"/>
    <property type="match status" value="1"/>
</dbReference>